<evidence type="ECO:0000256" key="4">
    <source>
        <dbReference type="ARBA" id="ARBA00022729"/>
    </source>
</evidence>
<dbReference type="Gene3D" id="3.60.21.10">
    <property type="match status" value="1"/>
</dbReference>
<evidence type="ECO:0000259" key="10">
    <source>
        <dbReference type="Pfam" id="PF00149"/>
    </source>
</evidence>
<dbReference type="Proteomes" id="UP000694563">
    <property type="component" value="Chromosome 33"/>
</dbReference>
<comment type="catalytic activity">
    <reaction evidence="1 6">
        <text>a phosphate monoester + H2O = an alcohol + phosphate</text>
        <dbReference type="Rhea" id="RHEA:15017"/>
        <dbReference type="ChEBI" id="CHEBI:15377"/>
        <dbReference type="ChEBI" id="CHEBI:30879"/>
        <dbReference type="ChEBI" id="CHEBI:43474"/>
        <dbReference type="ChEBI" id="CHEBI:67140"/>
        <dbReference type="EC" id="3.1.3.2"/>
    </reaction>
</comment>
<reference evidence="11" key="2">
    <citation type="submission" date="2025-08" db="UniProtKB">
        <authorList>
            <consortium name="Ensembl"/>
        </authorList>
    </citation>
    <scope>IDENTIFICATION</scope>
</reference>
<comment type="cofactor">
    <cofactor evidence="7">
        <name>Fe cation</name>
        <dbReference type="ChEBI" id="CHEBI:24875"/>
    </cofactor>
    <text evidence="7">Binds 2 iron ions per subunit.</text>
</comment>
<dbReference type="AlphaFoldDB" id="A0A8C3UP98"/>
<feature type="disulfide bond" evidence="8">
    <location>
        <begin position="185"/>
        <end position="245"/>
    </location>
</feature>
<organism evidence="11 12">
    <name type="scientific">Catharus ustulatus</name>
    <name type="common">Russet-backed thrush</name>
    <name type="synonym">Hylocichla ustulatus</name>
    <dbReference type="NCBI Taxonomy" id="91951"/>
    <lineage>
        <taxon>Eukaryota</taxon>
        <taxon>Metazoa</taxon>
        <taxon>Chordata</taxon>
        <taxon>Craniata</taxon>
        <taxon>Vertebrata</taxon>
        <taxon>Euteleostomi</taxon>
        <taxon>Archelosauria</taxon>
        <taxon>Archosauria</taxon>
        <taxon>Dinosauria</taxon>
        <taxon>Saurischia</taxon>
        <taxon>Theropoda</taxon>
        <taxon>Coelurosauria</taxon>
        <taxon>Aves</taxon>
        <taxon>Neognathae</taxon>
        <taxon>Neoaves</taxon>
        <taxon>Telluraves</taxon>
        <taxon>Australaves</taxon>
        <taxon>Passeriformes</taxon>
        <taxon>Turdidae</taxon>
        <taxon>Catharus</taxon>
    </lineage>
</organism>
<keyword evidence="7" id="KW-0479">Metal-binding</keyword>
<feature type="binding site" evidence="7">
    <location>
        <position position="266"/>
    </location>
    <ligand>
        <name>Fe cation</name>
        <dbReference type="ChEBI" id="CHEBI:24875"/>
        <label>2</label>
    </ligand>
</feature>
<keyword evidence="5 6" id="KW-0378">Hydrolase</keyword>
<feature type="binding site" evidence="7">
    <location>
        <position position="98"/>
    </location>
    <ligand>
        <name>Fe cation</name>
        <dbReference type="ChEBI" id="CHEBI:24875"/>
        <label>1</label>
    </ligand>
</feature>
<gene>
    <name evidence="11" type="primary">ACP5</name>
</gene>
<feature type="binding site" evidence="7">
    <location>
        <position position="231"/>
    </location>
    <ligand>
        <name>Fe cation</name>
        <dbReference type="ChEBI" id="CHEBI:24875"/>
        <label>2</label>
    </ligand>
</feature>
<dbReference type="PANTHER" id="PTHR10161:SF14">
    <property type="entry name" value="TARTRATE-RESISTANT ACID PHOSPHATASE TYPE 5"/>
    <property type="match status" value="1"/>
</dbReference>
<keyword evidence="4" id="KW-0732">Signal</keyword>
<dbReference type="PANTHER" id="PTHR10161">
    <property type="entry name" value="TARTRATE-RESISTANT ACID PHOSPHATASE TYPE 5"/>
    <property type="match status" value="1"/>
</dbReference>
<evidence type="ECO:0000256" key="3">
    <source>
        <dbReference type="ARBA" id="ARBA00015822"/>
    </source>
</evidence>
<evidence type="ECO:0000313" key="11">
    <source>
        <dbReference type="Ensembl" id="ENSCUSP00005016239.1"/>
    </source>
</evidence>
<reference evidence="11" key="1">
    <citation type="submission" date="2020-10" db="EMBL/GenBank/DDBJ databases">
        <title>Catharus ustulatus (Swainson's thrush) genome, bCatUst1, primary haplotype v2.</title>
        <authorList>
            <person name="Delmore K."/>
            <person name="Vafadar M."/>
            <person name="Formenti G."/>
            <person name="Chow W."/>
            <person name="Pelan S."/>
            <person name="Howe K."/>
            <person name="Rhie A."/>
            <person name="Mountcastle J."/>
            <person name="Haase B."/>
            <person name="Fedrigo O."/>
            <person name="Jarvis E.D."/>
        </authorList>
    </citation>
    <scope>NUCLEOTIDE SEQUENCE [LARGE SCALE GENOMIC DNA]</scope>
</reference>
<dbReference type="InterPro" id="IPR029052">
    <property type="entry name" value="Metallo-depent_PP-like"/>
</dbReference>
<evidence type="ECO:0000256" key="1">
    <source>
        <dbReference type="ARBA" id="ARBA00000032"/>
    </source>
</evidence>
<reference evidence="11" key="3">
    <citation type="submission" date="2025-09" db="UniProtKB">
        <authorList>
            <consortium name="Ensembl"/>
        </authorList>
    </citation>
    <scope>IDENTIFICATION</scope>
</reference>
<feature type="binding site" evidence="7">
    <location>
        <position position="95"/>
    </location>
    <ligand>
        <name>Fe cation</name>
        <dbReference type="ChEBI" id="CHEBI:24875"/>
        <label>2</label>
    </ligand>
</feature>
<dbReference type="GO" id="GO:0003993">
    <property type="term" value="F:acid phosphatase activity"/>
    <property type="evidence" value="ECO:0007669"/>
    <property type="project" value="UniProtKB-UniRule"/>
</dbReference>
<dbReference type="InterPro" id="IPR004843">
    <property type="entry name" value="Calcineurin-like_PHP"/>
</dbReference>
<dbReference type="FunFam" id="3.60.21.10:FF:000062">
    <property type="entry name" value="Tartrate-resistant acid phosphatase type 5"/>
    <property type="match status" value="1"/>
</dbReference>
<dbReference type="GO" id="GO:0046872">
    <property type="term" value="F:metal ion binding"/>
    <property type="evidence" value="ECO:0007669"/>
    <property type="project" value="UniProtKB-KW"/>
</dbReference>
<dbReference type="Ensembl" id="ENSCUST00005016856.1">
    <property type="protein sequence ID" value="ENSCUSP00005016239.1"/>
    <property type="gene ID" value="ENSCUSG00005010363.1"/>
</dbReference>
<dbReference type="CDD" id="cd07378">
    <property type="entry name" value="MPP_ACP5"/>
    <property type="match status" value="1"/>
</dbReference>
<sequence length="349" mass="37659">MSPPCPLSLLSPAVPSCPLLSPPQMPALLCLTALALVTSVTSGGDPGGALTFLALGDWGGVPDPPFVTPRQVATAATMGQVASERGGDFVLALGDNFYYEGVRDEWDPRFQDTFERVFVSPGLRGVPWYVMAGNHDHAGNVTAQLRYSRHSPRWHFPHPYYTLRLHIPGSNSSARLLVLDTVLLCGHSDDFGLGDIPEGPRDAVAAGAHLAWLRAQLEAAAGDSFVLVAGHYPVWSVAKHGPTPCLLRLLRPLLRRHRVTAYLCGHDHNLQYLEEGGVGYILSGAGNFMEDSRPHERSVPPGSLRFFFGSPASPGGFAHLRLEPGAVTVTFLEATGRVLHRVTLPPRHP</sequence>
<feature type="binding site" evidence="7">
    <location>
        <position position="95"/>
    </location>
    <ligand>
        <name>Fe cation</name>
        <dbReference type="ChEBI" id="CHEBI:24875"/>
        <label>1</label>
    </ligand>
</feature>
<name>A0A8C3UP98_CATUS</name>
<feature type="glycosylation site" description="N-linked (GlcNAc...) asparagine" evidence="9">
    <location>
        <position position="140"/>
    </location>
</feature>
<evidence type="ECO:0000313" key="12">
    <source>
        <dbReference type="Proteomes" id="UP000694563"/>
    </source>
</evidence>
<dbReference type="SUPFAM" id="SSF56300">
    <property type="entry name" value="Metallo-dependent phosphatases"/>
    <property type="match status" value="1"/>
</dbReference>
<keyword evidence="12" id="KW-1185">Reference proteome</keyword>
<evidence type="ECO:0000256" key="8">
    <source>
        <dbReference type="PIRSR" id="PIRSR000898-2"/>
    </source>
</evidence>
<evidence type="ECO:0000256" key="5">
    <source>
        <dbReference type="ARBA" id="ARBA00022801"/>
    </source>
</evidence>
<evidence type="ECO:0000256" key="6">
    <source>
        <dbReference type="PIRNR" id="PIRNR000898"/>
    </source>
</evidence>
<dbReference type="PIRSF" id="PIRSF000898">
    <property type="entry name" value="Acid_Ptase_5"/>
    <property type="match status" value="1"/>
</dbReference>
<feature type="domain" description="Calcineurin-like phosphoesterase" evidence="10">
    <location>
        <begin position="51"/>
        <end position="269"/>
    </location>
</feature>
<evidence type="ECO:0000256" key="9">
    <source>
        <dbReference type="PIRSR" id="PIRSR000898-3"/>
    </source>
</evidence>
<accession>A0A8C3UP98</accession>
<evidence type="ECO:0000256" key="2">
    <source>
        <dbReference type="ARBA" id="ARBA00012646"/>
    </source>
</evidence>
<protein>
    <recommendedName>
        <fullName evidence="3 6">Tartrate-resistant acid phosphatase type 5</fullName>
        <ecNumber evidence="2 6">3.1.3.2</ecNumber>
    </recommendedName>
</protein>
<dbReference type="GO" id="GO:0045453">
    <property type="term" value="P:bone resorption"/>
    <property type="evidence" value="ECO:0007669"/>
    <property type="project" value="TreeGrafter"/>
</dbReference>
<proteinExistence type="predicted"/>
<feature type="binding site" evidence="7">
    <location>
        <position position="134"/>
    </location>
    <ligand>
        <name>Fe cation</name>
        <dbReference type="ChEBI" id="CHEBI:24875"/>
        <label>2</label>
    </ligand>
</feature>
<feature type="binding site" evidence="7">
    <location>
        <position position="268"/>
    </location>
    <ligand>
        <name>Fe cation</name>
        <dbReference type="ChEBI" id="CHEBI:24875"/>
        <label>1</label>
    </ligand>
</feature>
<dbReference type="InterPro" id="IPR051558">
    <property type="entry name" value="Metallophosphoesterase_PAP"/>
</dbReference>
<keyword evidence="6 7" id="KW-0408">Iron</keyword>
<dbReference type="InterPro" id="IPR024927">
    <property type="entry name" value="Acid_PPase"/>
</dbReference>
<evidence type="ECO:0000256" key="7">
    <source>
        <dbReference type="PIRSR" id="PIRSR000898-1"/>
    </source>
</evidence>
<keyword evidence="8" id="KW-1015">Disulfide bond</keyword>
<dbReference type="Pfam" id="PF00149">
    <property type="entry name" value="Metallophos"/>
    <property type="match status" value="1"/>
</dbReference>
<dbReference type="EC" id="3.1.3.2" evidence="2 6"/>
<feature type="binding site" evidence="7">
    <location>
        <position position="57"/>
    </location>
    <ligand>
        <name>Fe cation</name>
        <dbReference type="ChEBI" id="CHEBI:24875"/>
        <label>1</label>
    </ligand>
</feature>